<evidence type="ECO:0000313" key="12">
    <source>
        <dbReference type="EMBL" id="RUS83826.1"/>
    </source>
</evidence>
<evidence type="ECO:0000256" key="9">
    <source>
        <dbReference type="ARBA" id="ARBA00048679"/>
    </source>
</evidence>
<feature type="compositionally biased region" description="Basic residues" evidence="10">
    <location>
        <begin position="970"/>
        <end position="981"/>
    </location>
</feature>
<feature type="region of interest" description="Disordered" evidence="10">
    <location>
        <begin position="1919"/>
        <end position="1951"/>
    </location>
</feature>
<feature type="region of interest" description="Disordered" evidence="10">
    <location>
        <begin position="1688"/>
        <end position="1767"/>
    </location>
</feature>
<keyword evidence="6" id="KW-0418">Kinase</keyword>
<comment type="catalytic activity">
    <reaction evidence="9">
        <text>L-seryl-[protein] + ATP = O-phospho-L-seryl-[protein] + ADP + H(+)</text>
        <dbReference type="Rhea" id="RHEA:17989"/>
        <dbReference type="Rhea" id="RHEA-COMP:9863"/>
        <dbReference type="Rhea" id="RHEA-COMP:11604"/>
        <dbReference type="ChEBI" id="CHEBI:15378"/>
        <dbReference type="ChEBI" id="CHEBI:29999"/>
        <dbReference type="ChEBI" id="CHEBI:30616"/>
        <dbReference type="ChEBI" id="CHEBI:83421"/>
        <dbReference type="ChEBI" id="CHEBI:456216"/>
        <dbReference type="EC" id="2.7.11.1"/>
    </reaction>
</comment>
<feature type="compositionally biased region" description="Polar residues" evidence="10">
    <location>
        <begin position="1125"/>
        <end position="1146"/>
    </location>
</feature>
<feature type="region of interest" description="Disordered" evidence="10">
    <location>
        <begin position="2098"/>
        <end position="2119"/>
    </location>
</feature>
<evidence type="ECO:0000259" key="11">
    <source>
        <dbReference type="PROSITE" id="PS50011"/>
    </source>
</evidence>
<feature type="compositionally biased region" description="Polar residues" evidence="10">
    <location>
        <begin position="924"/>
        <end position="947"/>
    </location>
</feature>
<feature type="compositionally biased region" description="Polar residues" evidence="10">
    <location>
        <begin position="1600"/>
        <end position="1626"/>
    </location>
</feature>
<feature type="compositionally biased region" description="Polar residues" evidence="10">
    <location>
        <begin position="1529"/>
        <end position="1539"/>
    </location>
</feature>
<evidence type="ECO:0000256" key="5">
    <source>
        <dbReference type="ARBA" id="ARBA00022741"/>
    </source>
</evidence>
<organism evidence="12 13">
    <name type="scientific">Elysia chlorotica</name>
    <name type="common">Eastern emerald elysia</name>
    <name type="synonym">Sea slug</name>
    <dbReference type="NCBI Taxonomy" id="188477"/>
    <lineage>
        <taxon>Eukaryota</taxon>
        <taxon>Metazoa</taxon>
        <taxon>Spiralia</taxon>
        <taxon>Lophotrochozoa</taxon>
        <taxon>Mollusca</taxon>
        <taxon>Gastropoda</taxon>
        <taxon>Heterobranchia</taxon>
        <taxon>Euthyneura</taxon>
        <taxon>Panpulmonata</taxon>
        <taxon>Sacoglossa</taxon>
        <taxon>Placobranchoidea</taxon>
        <taxon>Plakobranchidae</taxon>
        <taxon>Elysia</taxon>
    </lineage>
</organism>
<dbReference type="Gene3D" id="3.10.20.90">
    <property type="entry name" value="Phosphatidylinositol 3-kinase Catalytic Subunit, Chain A, domain 1"/>
    <property type="match status" value="1"/>
</dbReference>
<feature type="compositionally biased region" description="Low complexity" evidence="10">
    <location>
        <begin position="2106"/>
        <end position="2119"/>
    </location>
</feature>
<feature type="compositionally biased region" description="Polar residues" evidence="10">
    <location>
        <begin position="242"/>
        <end position="259"/>
    </location>
</feature>
<feature type="compositionally biased region" description="Low complexity" evidence="10">
    <location>
        <begin position="1938"/>
        <end position="1949"/>
    </location>
</feature>
<comment type="catalytic activity">
    <reaction evidence="8">
        <text>L-threonyl-[protein] + ATP = O-phospho-L-threonyl-[protein] + ADP + H(+)</text>
        <dbReference type="Rhea" id="RHEA:46608"/>
        <dbReference type="Rhea" id="RHEA-COMP:11060"/>
        <dbReference type="Rhea" id="RHEA-COMP:11605"/>
        <dbReference type="ChEBI" id="CHEBI:15378"/>
        <dbReference type="ChEBI" id="CHEBI:30013"/>
        <dbReference type="ChEBI" id="CHEBI:30616"/>
        <dbReference type="ChEBI" id="CHEBI:61977"/>
        <dbReference type="ChEBI" id="CHEBI:456216"/>
        <dbReference type="EC" id="2.7.11.1"/>
    </reaction>
</comment>
<protein>
    <recommendedName>
        <fullName evidence="2">non-specific serine/threonine protein kinase</fullName>
        <ecNumber evidence="2">2.7.11.1</ecNumber>
    </recommendedName>
</protein>
<dbReference type="SMART" id="SM00220">
    <property type="entry name" value="S_TKc"/>
    <property type="match status" value="1"/>
</dbReference>
<dbReference type="GO" id="GO:0005524">
    <property type="term" value="F:ATP binding"/>
    <property type="evidence" value="ECO:0007669"/>
    <property type="project" value="UniProtKB-KW"/>
</dbReference>
<dbReference type="PANTHER" id="PTHR13902">
    <property type="entry name" value="SERINE/THREONINE-PROTEIN KINASE WNK WITH NO LYSINE -RELATED"/>
    <property type="match status" value="1"/>
</dbReference>
<feature type="compositionally biased region" description="Polar residues" evidence="10">
    <location>
        <begin position="1758"/>
        <end position="1767"/>
    </location>
</feature>
<dbReference type="OrthoDB" id="4062651at2759"/>
<evidence type="ECO:0000256" key="10">
    <source>
        <dbReference type="SAM" id="MobiDB-lite"/>
    </source>
</evidence>
<feature type="compositionally biased region" description="Polar residues" evidence="10">
    <location>
        <begin position="1694"/>
        <end position="1703"/>
    </location>
</feature>
<dbReference type="STRING" id="188477.A0A3S0ZPH2"/>
<feature type="compositionally biased region" description="Low complexity" evidence="10">
    <location>
        <begin position="1988"/>
        <end position="2023"/>
    </location>
</feature>
<dbReference type="InterPro" id="IPR000719">
    <property type="entry name" value="Prot_kinase_dom"/>
</dbReference>
<feature type="region of interest" description="Disordered" evidence="10">
    <location>
        <begin position="1302"/>
        <end position="1348"/>
    </location>
</feature>
<feature type="compositionally biased region" description="Basic and acidic residues" evidence="10">
    <location>
        <begin position="1630"/>
        <end position="1641"/>
    </location>
</feature>
<feature type="region of interest" description="Disordered" evidence="10">
    <location>
        <begin position="1099"/>
        <end position="1160"/>
    </location>
</feature>
<feature type="region of interest" description="Disordered" evidence="10">
    <location>
        <begin position="1"/>
        <end position="40"/>
    </location>
</feature>
<feature type="domain" description="Protein kinase" evidence="11">
    <location>
        <begin position="328"/>
        <end position="587"/>
    </location>
</feature>
<feature type="compositionally biased region" description="Basic and acidic residues" evidence="10">
    <location>
        <begin position="304"/>
        <end position="318"/>
    </location>
</feature>
<feature type="compositionally biased region" description="Polar residues" evidence="10">
    <location>
        <begin position="188"/>
        <end position="212"/>
    </location>
</feature>
<feature type="region of interest" description="Disordered" evidence="10">
    <location>
        <begin position="1598"/>
        <end position="1676"/>
    </location>
</feature>
<dbReference type="GO" id="GO:0004674">
    <property type="term" value="F:protein serine/threonine kinase activity"/>
    <property type="evidence" value="ECO:0007669"/>
    <property type="project" value="UniProtKB-KW"/>
</dbReference>
<feature type="region of interest" description="Disordered" evidence="10">
    <location>
        <begin position="242"/>
        <end position="329"/>
    </location>
</feature>
<feature type="compositionally biased region" description="Basic and acidic residues" evidence="10">
    <location>
        <begin position="148"/>
        <end position="163"/>
    </location>
</feature>
<feature type="region of interest" description="Disordered" evidence="10">
    <location>
        <begin position="1529"/>
        <end position="1572"/>
    </location>
</feature>
<feature type="compositionally biased region" description="Low complexity" evidence="10">
    <location>
        <begin position="1228"/>
        <end position="1264"/>
    </location>
</feature>
<dbReference type="Gene3D" id="3.30.200.20">
    <property type="entry name" value="Phosphorylase Kinase, domain 1"/>
    <property type="match status" value="1"/>
</dbReference>
<feature type="compositionally biased region" description="Polar residues" evidence="10">
    <location>
        <begin position="1739"/>
        <end position="1751"/>
    </location>
</feature>
<keyword evidence="5" id="KW-0547">Nucleotide-binding</keyword>
<dbReference type="Proteomes" id="UP000271974">
    <property type="component" value="Unassembled WGS sequence"/>
</dbReference>
<proteinExistence type="predicted"/>
<accession>A0A3S0ZPH2</accession>
<evidence type="ECO:0000256" key="3">
    <source>
        <dbReference type="ARBA" id="ARBA00022527"/>
    </source>
</evidence>
<dbReference type="CDD" id="cd13983">
    <property type="entry name" value="STKc_WNK"/>
    <property type="match status" value="1"/>
</dbReference>
<evidence type="ECO:0000256" key="1">
    <source>
        <dbReference type="ARBA" id="ARBA00001946"/>
    </source>
</evidence>
<dbReference type="InterPro" id="IPR050588">
    <property type="entry name" value="WNK_Ser-Thr_kinase"/>
</dbReference>
<dbReference type="FunFam" id="3.30.200.20:FF:000494">
    <property type="entry name" value="serine/threonine-protein kinase WNK2 isoform X2"/>
    <property type="match status" value="1"/>
</dbReference>
<name>A0A3S0ZPH2_ELYCH</name>
<feature type="region of interest" description="Disordered" evidence="10">
    <location>
        <begin position="1960"/>
        <end position="1979"/>
    </location>
</feature>
<evidence type="ECO:0000313" key="13">
    <source>
        <dbReference type="Proteomes" id="UP000271974"/>
    </source>
</evidence>
<feature type="compositionally biased region" description="Basic and acidic residues" evidence="10">
    <location>
        <begin position="1919"/>
        <end position="1933"/>
    </location>
</feature>
<gene>
    <name evidence="12" type="ORF">EGW08_008407</name>
</gene>
<dbReference type="EMBL" id="RQTK01000228">
    <property type="protein sequence ID" value="RUS83826.1"/>
    <property type="molecule type" value="Genomic_DNA"/>
</dbReference>
<dbReference type="Pfam" id="PF12202">
    <property type="entry name" value="OSR1_C"/>
    <property type="match status" value="1"/>
</dbReference>
<feature type="compositionally biased region" description="Basic and acidic residues" evidence="10">
    <location>
        <begin position="953"/>
        <end position="969"/>
    </location>
</feature>
<evidence type="ECO:0000256" key="7">
    <source>
        <dbReference type="ARBA" id="ARBA00022840"/>
    </source>
</evidence>
<sequence>MSKSHMKKAVNGDVSEERKKSPSRAKRQSTNQHDVEVGGTVRLKKIDKPEKTEIIDKSTKQLKNEQLTEVKESSALLRPQRSGFSRRCISDSISVTTDDSSLEQRSYITRAFKYPYKVTSLVPSSIPSKKKAGVLKGDSRDSQIGLGKLRESRSEEDQSDCHQIEVTAKSVRKAQPARSPRRRIERNSVMQGQKSDSSKGQAPANKTKSNDITNIDQSIDNDLHQIPEHSVNNTAMQLNGEQSVVGSSAHKSPSILNDASKQEQEKQPADLTGAVQNQSKLHESGSAKEPQAKQSVTFAPEADQNSKHVNDKEDDPKQSRMSPGHRFMKLDEEVGRGSFKTVHRGLEIDTGVHVAWCELQDKRWSKSDRKRFKEEAEMLKELQHPNILRFFDYWEEEGSHRQKIIVLITELMTSGTLKTYLGRFKKLNLKVLKNWCRQILKGLQYLHTRTPPIIHRDLKCDNIFITGTTGSVKIGDMGLATLKSNSFAKSVIGTPEFMAPEMYEEHYDEAVDVYAFGMCMLEMASSEYPYKECHNPGQIYRKVTTGVHPEALDKVRDPEIRQIIEGCIQTRKEDRLTVKDLLAHDFFLEDTGLLVELIRSEDELADTEVIPLRLRVVDPKKRRDFHKENEAIQFDFALGQDQAEEIAADLVKSGFLLDDDKRIVAKQIRDRVQQVQKGRERKLADKANELPVATQQQGQVAQTSSQIPVQLGSLPQQQYASQVPIQTPQPLPPDSTSHVFVQQVAQQGIKQAQHVTAGQGVPMNFVPAPQGQIPQTVVSPQGAGQTINVTPQPNVAGGVSSAQVLTSGKSDMAHGQVVITTSKVAVGGGQHQGLLPTGQVVSVNSMNAQGVISNSTQNVVVQGSPATLQQLPNSTVTQVKEIVAQGSVSNSNVLSSQTQAGNLENLDLTAAQQLQQQQGQTSLVGSGASSLQPTATHSTSGITSSLSAGILNDESHSNRDSETELWQEKTKKKTRRRKKTLDKHPPKVTIISYDEKTDVIEVLVEVTNKDLTCTFLRNSKPRAEEVEEDLLPGVGKVQIEDVTGLLNQVIQIVTQEGKNSVGQVLTLSPTSSPTSARKFKISTENKKVNNLCVSGSQEQSQRRGLVVTRQTDYSDKVVEDDLEEATTSPENNPESTMTQPVGSTVPQDFDQRSWKSTSAKEGVPINIDELSEKLKSIYPQKSSAGVAGITAPSTPAVSGIASYEGQLPKAVEAIVPPLTQQSQANVNKAQAQGKGQQACAQVQQPPQSGPGVPQTQSPPGQSQSIAAPSQVTGQQVNVSSQPGVPVTQMSGQSIVPVTQLSGQSAVPVPQPNGQPIVASGQPVSTPKPQEQPTVVPAQRDTQTSPRETPIEQHAGQMPQQLGVNAPTVPQTQQNAVSEAPSMDTVGQNLPAAAPVGIPGVQPVPLQSQPQDPAALKGSGVSSAGIPPTSYSGPATGFTHMHSPGLSPVQMQQLHMFSMMQQMMQMPPAYNYHQPGYYAHMPPYMQAMSQMVHHMHQLQHQHGGQHSLPPGGHVAYPAFSQYPGWPYPSTNAGLPPQSSSHFHESASLPPTSPPRSPTSSRKVMPADGASPYASHENLHLAGRTGHKADINELEQALAKTMSRQNAGHTQTHNPSPVNSVTQANETAGESKPTETADSEESKPALVQKQSFDKGSSQEPSPPCPAYTRSEPDMSGPKVRVSRFKVEAVAIDPLQQGESSRTPSPERQVEKRGRFQVTKISHDDSESSEGQGVSPEAVTSYEASTTVNEMSSTQDKHVESTSADGKQSHVSLFAERLSSPTNKSDPEKIKKAFVALENDDGYQDLLKRHLMEKRDYLIGKNYDQEVIDYELHKSPQTHPLFGNAVGSPTLFGVSPNFGTQPPPSPVPMFPMAEQSFDPSQPSKEDSSCQALRAKGGRVFDDLLKYVDLRVPASALPKGETKKTLNELRSEQEPRWDQNNVDSVGSSGVGSSMGNELLDLTRETSASNSRKSSMDLSGSQGSLPELLRSYQQHQQQLQASAMAQTATSTAASMSTQQTSQQTPVSQGSHQAHLQQQAFNAAFNNPFNFPFNLNPFGGFQTFPNVGHQAGFPAGMGPNIGQFGGAYHMPSGFQPNVVPDPTRLVGPQPPVVSGSTSIPSASSTGVITSAGNPVLAAQSGSQTAASATTQSQLSSSALAQSQGGTSNIG</sequence>
<feature type="region of interest" description="Disordered" evidence="10">
    <location>
        <begin position="924"/>
        <end position="983"/>
    </location>
</feature>
<dbReference type="Pfam" id="PF00069">
    <property type="entry name" value="Pkinase"/>
    <property type="match status" value="1"/>
</dbReference>
<reference evidence="12 13" key="1">
    <citation type="submission" date="2019-01" db="EMBL/GenBank/DDBJ databases">
        <title>A draft genome assembly of the solar-powered sea slug Elysia chlorotica.</title>
        <authorList>
            <person name="Cai H."/>
            <person name="Li Q."/>
            <person name="Fang X."/>
            <person name="Li J."/>
            <person name="Curtis N.E."/>
            <person name="Altenburger A."/>
            <person name="Shibata T."/>
            <person name="Feng M."/>
            <person name="Maeda T."/>
            <person name="Schwartz J.A."/>
            <person name="Shigenobu S."/>
            <person name="Lundholm N."/>
            <person name="Nishiyama T."/>
            <person name="Yang H."/>
            <person name="Hasebe M."/>
            <person name="Li S."/>
            <person name="Pierce S.K."/>
            <person name="Wang J."/>
        </authorList>
    </citation>
    <scope>NUCLEOTIDE SEQUENCE [LARGE SCALE GENOMIC DNA]</scope>
    <source>
        <strain evidence="12">EC2010</strain>
        <tissue evidence="12">Whole organism of an adult</tissue>
    </source>
</reference>
<dbReference type="FunFam" id="1.10.510.10:FF:000006">
    <property type="entry name" value="Serine/threonine-protein kinase WNK1 isoform 2"/>
    <property type="match status" value="1"/>
</dbReference>
<keyword evidence="7" id="KW-0067">ATP-binding</keyword>
<feature type="compositionally biased region" description="Polar residues" evidence="10">
    <location>
        <begin position="1265"/>
        <end position="1287"/>
    </location>
</feature>
<dbReference type="InterPro" id="IPR011009">
    <property type="entry name" value="Kinase-like_dom_sf"/>
</dbReference>
<feature type="region of interest" description="Disordered" evidence="10">
    <location>
        <begin position="1987"/>
        <end position="2024"/>
    </location>
</feature>
<dbReference type="PROSITE" id="PS50011">
    <property type="entry name" value="PROTEIN_KINASE_DOM"/>
    <property type="match status" value="1"/>
</dbReference>
<comment type="cofactor">
    <cofactor evidence="1">
        <name>Mg(2+)</name>
        <dbReference type="ChEBI" id="CHEBI:18420"/>
    </cofactor>
</comment>
<dbReference type="InterPro" id="IPR008271">
    <property type="entry name" value="Ser/Thr_kinase_AS"/>
</dbReference>
<feature type="region of interest" description="Disordered" evidence="10">
    <location>
        <begin position="1225"/>
        <end position="1287"/>
    </location>
</feature>
<evidence type="ECO:0000256" key="6">
    <source>
        <dbReference type="ARBA" id="ARBA00022777"/>
    </source>
</evidence>
<feature type="region of interest" description="Disordered" evidence="10">
    <location>
        <begin position="127"/>
        <end position="212"/>
    </location>
</feature>
<dbReference type="SUPFAM" id="SSF56112">
    <property type="entry name" value="Protein kinase-like (PK-like)"/>
    <property type="match status" value="1"/>
</dbReference>
<comment type="caution">
    <text evidence="12">The sequence shown here is derived from an EMBL/GenBank/DDBJ whole genome shotgun (WGS) entry which is preliminary data.</text>
</comment>
<evidence type="ECO:0000256" key="8">
    <source>
        <dbReference type="ARBA" id="ARBA00047899"/>
    </source>
</evidence>
<feature type="compositionally biased region" description="Polar residues" evidence="10">
    <location>
        <begin position="1321"/>
        <end position="1332"/>
    </location>
</feature>
<dbReference type="PROSITE" id="PS00108">
    <property type="entry name" value="PROTEIN_KINASE_ST"/>
    <property type="match status" value="1"/>
</dbReference>
<keyword evidence="3" id="KW-0723">Serine/threonine-protein kinase</keyword>
<dbReference type="EC" id="2.7.11.1" evidence="2"/>
<keyword evidence="4" id="KW-0808">Transferase</keyword>
<dbReference type="InterPro" id="IPR024678">
    <property type="entry name" value="Kinase_OSR1/WNK_CCT"/>
</dbReference>
<feature type="region of interest" description="Disordered" evidence="10">
    <location>
        <begin position="2133"/>
        <end position="2164"/>
    </location>
</feature>
<evidence type="ECO:0000256" key="2">
    <source>
        <dbReference type="ARBA" id="ARBA00012513"/>
    </source>
</evidence>
<feature type="compositionally biased region" description="Polar residues" evidence="10">
    <location>
        <begin position="1646"/>
        <end position="1657"/>
    </location>
</feature>
<dbReference type="Gene3D" id="1.10.510.10">
    <property type="entry name" value="Transferase(Phosphotransferase) domain 1"/>
    <property type="match status" value="1"/>
</dbReference>
<evidence type="ECO:0000256" key="4">
    <source>
        <dbReference type="ARBA" id="ARBA00022679"/>
    </source>
</evidence>
<keyword evidence="13" id="KW-1185">Reference proteome</keyword>